<evidence type="ECO:0000313" key="1">
    <source>
        <dbReference type="EMBL" id="MDR6585541.1"/>
    </source>
</evidence>
<dbReference type="InterPro" id="IPR019226">
    <property type="entry name" value="DUF2158"/>
</dbReference>
<name>A0ABU1PI04_9BURK</name>
<dbReference type="RefSeq" id="WP_310011387.1">
    <property type="nucleotide sequence ID" value="NZ_JAVDSJ010000005.1"/>
</dbReference>
<evidence type="ECO:0000313" key="2">
    <source>
        <dbReference type="Proteomes" id="UP001260715"/>
    </source>
</evidence>
<reference evidence="1 2" key="1">
    <citation type="submission" date="2023-07" db="EMBL/GenBank/DDBJ databases">
        <title>Sorghum-associated microbial communities from plants grown in Nebraska, USA.</title>
        <authorList>
            <person name="Schachtman D."/>
        </authorList>
    </citation>
    <scope>NUCLEOTIDE SEQUENCE [LARGE SCALE GENOMIC DNA]</scope>
    <source>
        <strain evidence="1 2">596</strain>
    </source>
</reference>
<protein>
    <submittedName>
        <fullName evidence="1">Uncharacterized protein YodC (DUF2158 family)</fullName>
    </submittedName>
</protein>
<dbReference type="Pfam" id="PF09926">
    <property type="entry name" value="DUF2158"/>
    <property type="match status" value="1"/>
</dbReference>
<accession>A0ABU1PI04</accession>
<gene>
    <name evidence="1" type="ORF">J2W50_003759</name>
</gene>
<dbReference type="EMBL" id="JAVDSJ010000005">
    <property type="protein sequence ID" value="MDR6585541.1"/>
    <property type="molecule type" value="Genomic_DNA"/>
</dbReference>
<keyword evidence="2" id="KW-1185">Reference proteome</keyword>
<organism evidence="1 2">
    <name type="scientific">Herbaspirillum frisingense</name>
    <dbReference type="NCBI Taxonomy" id="92645"/>
    <lineage>
        <taxon>Bacteria</taxon>
        <taxon>Pseudomonadati</taxon>
        <taxon>Pseudomonadota</taxon>
        <taxon>Betaproteobacteria</taxon>
        <taxon>Burkholderiales</taxon>
        <taxon>Oxalobacteraceae</taxon>
        <taxon>Herbaspirillum</taxon>
    </lineage>
</organism>
<proteinExistence type="predicted"/>
<dbReference type="Proteomes" id="UP001260715">
    <property type="component" value="Unassembled WGS sequence"/>
</dbReference>
<sequence>MAWNVGDTVRLKSGGPVMTVQQAGDFSMKASIRDGARCIWFKDDVPSEQIFASDALEAADKPSW</sequence>
<comment type="caution">
    <text evidence="1">The sequence shown here is derived from an EMBL/GenBank/DDBJ whole genome shotgun (WGS) entry which is preliminary data.</text>
</comment>